<evidence type="ECO:0000256" key="2">
    <source>
        <dbReference type="ARBA" id="ARBA00001966"/>
    </source>
</evidence>
<evidence type="ECO:0000256" key="18">
    <source>
        <dbReference type="ARBA" id="ARBA00030800"/>
    </source>
</evidence>
<dbReference type="GO" id="GO:0016020">
    <property type="term" value="C:membrane"/>
    <property type="evidence" value="ECO:0007669"/>
    <property type="project" value="InterPro"/>
</dbReference>
<dbReference type="SMART" id="SM00387">
    <property type="entry name" value="HATPase_c"/>
    <property type="match status" value="1"/>
</dbReference>
<dbReference type="PANTHER" id="PTHR24421">
    <property type="entry name" value="NITRATE/NITRITE SENSOR PROTEIN NARX-RELATED"/>
    <property type="match status" value="1"/>
</dbReference>
<organism evidence="21 22">
    <name type="scientific">Aquimarina muelleri</name>
    <dbReference type="NCBI Taxonomy" id="279356"/>
    <lineage>
        <taxon>Bacteria</taxon>
        <taxon>Pseudomonadati</taxon>
        <taxon>Bacteroidota</taxon>
        <taxon>Flavobacteriia</taxon>
        <taxon>Flavobacteriales</taxon>
        <taxon>Flavobacteriaceae</taxon>
        <taxon>Aquimarina</taxon>
    </lineage>
</organism>
<proteinExistence type="predicted"/>
<comment type="caution">
    <text evidence="21">The sequence shown here is derived from an EMBL/GenBank/DDBJ whole genome shotgun (WGS) entry which is preliminary data.</text>
</comment>
<keyword evidence="9" id="KW-0808">Transferase</keyword>
<dbReference type="InterPro" id="IPR011712">
    <property type="entry name" value="Sig_transdc_His_kin_sub3_dim/P"/>
</dbReference>
<evidence type="ECO:0000256" key="8">
    <source>
        <dbReference type="ARBA" id="ARBA00022553"/>
    </source>
</evidence>
<dbReference type="RefSeq" id="WP_035087714.1">
    <property type="nucleotide sequence ID" value="NZ_BMWS01000017.1"/>
</dbReference>
<dbReference type="InterPro" id="IPR036890">
    <property type="entry name" value="HATPase_C_sf"/>
</dbReference>
<dbReference type="InterPro" id="IPR003594">
    <property type="entry name" value="HATPase_dom"/>
</dbReference>
<keyword evidence="19" id="KW-0812">Transmembrane</keyword>
<comment type="subcellular location">
    <subcellularLocation>
        <location evidence="3">Cytoplasm</location>
    </subcellularLocation>
</comment>
<dbReference type="Proteomes" id="UP000601108">
    <property type="component" value="Unassembled WGS sequence"/>
</dbReference>
<keyword evidence="10" id="KW-0479">Metal-binding</keyword>
<keyword evidence="6" id="KW-0004">4Fe-4S</keyword>
<dbReference type="PRINTS" id="PR00344">
    <property type="entry name" value="BCTRLSENSOR"/>
</dbReference>
<evidence type="ECO:0000256" key="1">
    <source>
        <dbReference type="ARBA" id="ARBA00000085"/>
    </source>
</evidence>
<evidence type="ECO:0000313" key="22">
    <source>
        <dbReference type="Proteomes" id="UP000601108"/>
    </source>
</evidence>
<dbReference type="GO" id="GO:0051539">
    <property type="term" value="F:4 iron, 4 sulfur cluster binding"/>
    <property type="evidence" value="ECO:0007669"/>
    <property type="project" value="UniProtKB-KW"/>
</dbReference>
<name>A0A918N4R1_9FLAO</name>
<dbReference type="SUPFAM" id="SSF48452">
    <property type="entry name" value="TPR-like"/>
    <property type="match status" value="1"/>
</dbReference>
<accession>A0A918N4R1</accession>
<dbReference type="Pfam" id="PF07730">
    <property type="entry name" value="HisKA_3"/>
    <property type="match status" value="1"/>
</dbReference>
<keyword evidence="19" id="KW-1133">Transmembrane helix</keyword>
<reference evidence="21 22" key="1">
    <citation type="journal article" date="2014" name="Int. J. Syst. Evol. Microbiol.">
        <title>Complete genome sequence of Corynebacterium casei LMG S-19264T (=DSM 44701T), isolated from a smear-ripened cheese.</title>
        <authorList>
            <consortium name="US DOE Joint Genome Institute (JGI-PGF)"/>
            <person name="Walter F."/>
            <person name="Albersmeier A."/>
            <person name="Kalinowski J."/>
            <person name="Ruckert C."/>
        </authorList>
    </citation>
    <scope>NUCLEOTIDE SEQUENCE [LARGE SCALE GENOMIC DNA]</scope>
    <source>
        <strain evidence="21 22">KCTC 12285</strain>
    </source>
</reference>
<evidence type="ECO:0000256" key="14">
    <source>
        <dbReference type="ARBA" id="ARBA00023004"/>
    </source>
</evidence>
<keyword evidence="15" id="KW-0902">Two-component regulatory system</keyword>
<evidence type="ECO:0000256" key="9">
    <source>
        <dbReference type="ARBA" id="ARBA00022679"/>
    </source>
</evidence>
<dbReference type="SUPFAM" id="SSF55874">
    <property type="entry name" value="ATPase domain of HSP90 chaperone/DNA topoisomerase II/histidine kinase"/>
    <property type="match status" value="1"/>
</dbReference>
<dbReference type="InterPro" id="IPR005467">
    <property type="entry name" value="His_kinase_dom"/>
</dbReference>
<evidence type="ECO:0000256" key="16">
    <source>
        <dbReference type="ARBA" id="ARBA00023014"/>
    </source>
</evidence>
<evidence type="ECO:0000256" key="17">
    <source>
        <dbReference type="ARBA" id="ARBA00024827"/>
    </source>
</evidence>
<evidence type="ECO:0000256" key="12">
    <source>
        <dbReference type="ARBA" id="ARBA00022777"/>
    </source>
</evidence>
<evidence type="ECO:0000256" key="13">
    <source>
        <dbReference type="ARBA" id="ARBA00022840"/>
    </source>
</evidence>
<dbReference type="Gene3D" id="3.30.565.10">
    <property type="entry name" value="Histidine kinase-like ATPase, C-terminal domain"/>
    <property type="match status" value="1"/>
</dbReference>
<evidence type="ECO:0000256" key="5">
    <source>
        <dbReference type="ARBA" id="ARBA00017322"/>
    </source>
</evidence>
<protein>
    <recommendedName>
        <fullName evidence="5">Oxygen sensor histidine kinase NreB</fullName>
        <ecNumber evidence="4">2.7.13.3</ecNumber>
    </recommendedName>
    <alternativeName>
        <fullName evidence="18">Nitrogen regulation protein B</fullName>
    </alternativeName>
</protein>
<sequence>MNKLILNIVFILSCVTLYGSTTIKEKDTAYYTYFQNLKQLEYKNAKYHTKYIKNEQVASLLNDLAEILYYRDDYASKKVNPLEVDTISNRVMSSISFLNLGYISLYTNSNNSKAFNYFSKAYQSSLELENIELRKVCLLAILEFYRQEILQSNDLYKKYLKEYSTIADQPIDHFWIILYEIIFYTKSKDLNNRFFDKIKKLERLSNLNKFNDQCLSRFDIQKAYKFEVLNQKDSSVFYYQDIIQKNLNQPFNKHLVFKSLIRLSEVHAKEKKYAMALHSINKAEKYKNNSDTLKSMFYLLRYQSKNLEKLHRYKEAYDALKKSLEIEYDLDYRKNTLQNSKLEIQLKTTEKEKKIVQLLNINLKSEANRVRNRNLFIGAISFIVIGLVIAFLVYKNSKRKQHIVEQQHEIELQKTEKLLKEQELSAIDAMISGQEKERQRLANDLHDNLGSTLATIKLHFQHLRNNKDNPKIQNIEELYSKTNTLLEEAYQKVRTIAHEKNSGVMANQGLLLAIKNLAKKVSNSNLLVEVQDYGLEQRLDNALEITIFRMIQELITNAIKHAKATEIHISLTNHDSLLNIIVEDNGKGFDAKVLPKKEGMGLANTEKRIEHLEGTFEIDSTIGKGTNIIINIPI</sequence>
<keyword evidence="22" id="KW-1185">Reference proteome</keyword>
<evidence type="ECO:0000256" key="10">
    <source>
        <dbReference type="ARBA" id="ARBA00022723"/>
    </source>
</evidence>
<keyword evidence="13" id="KW-0067">ATP-binding</keyword>
<dbReference type="PROSITE" id="PS50109">
    <property type="entry name" value="HIS_KIN"/>
    <property type="match status" value="1"/>
</dbReference>
<evidence type="ECO:0000256" key="11">
    <source>
        <dbReference type="ARBA" id="ARBA00022741"/>
    </source>
</evidence>
<dbReference type="AlphaFoldDB" id="A0A918N4R1"/>
<dbReference type="InterPro" id="IPR004358">
    <property type="entry name" value="Sig_transdc_His_kin-like_C"/>
</dbReference>
<keyword evidence="11" id="KW-0547">Nucleotide-binding</keyword>
<dbReference type="Gene3D" id="1.20.5.1930">
    <property type="match status" value="1"/>
</dbReference>
<evidence type="ECO:0000256" key="4">
    <source>
        <dbReference type="ARBA" id="ARBA00012438"/>
    </source>
</evidence>
<evidence type="ECO:0000259" key="20">
    <source>
        <dbReference type="PROSITE" id="PS50109"/>
    </source>
</evidence>
<evidence type="ECO:0000256" key="19">
    <source>
        <dbReference type="SAM" id="Phobius"/>
    </source>
</evidence>
<comment type="catalytic activity">
    <reaction evidence="1">
        <text>ATP + protein L-histidine = ADP + protein N-phospho-L-histidine.</text>
        <dbReference type="EC" id="2.7.13.3"/>
    </reaction>
</comment>
<evidence type="ECO:0000256" key="3">
    <source>
        <dbReference type="ARBA" id="ARBA00004496"/>
    </source>
</evidence>
<feature type="transmembrane region" description="Helical" evidence="19">
    <location>
        <begin position="375"/>
        <end position="394"/>
    </location>
</feature>
<comment type="cofactor">
    <cofactor evidence="2">
        <name>[4Fe-4S] cluster</name>
        <dbReference type="ChEBI" id="CHEBI:49883"/>
    </cofactor>
</comment>
<evidence type="ECO:0000256" key="6">
    <source>
        <dbReference type="ARBA" id="ARBA00022485"/>
    </source>
</evidence>
<dbReference type="GO" id="GO:0000155">
    <property type="term" value="F:phosphorelay sensor kinase activity"/>
    <property type="evidence" value="ECO:0007669"/>
    <property type="project" value="InterPro"/>
</dbReference>
<evidence type="ECO:0000313" key="21">
    <source>
        <dbReference type="EMBL" id="GGX22973.1"/>
    </source>
</evidence>
<gene>
    <name evidence="21" type="ORF">GCM10007384_25190</name>
</gene>
<dbReference type="GO" id="GO:0046872">
    <property type="term" value="F:metal ion binding"/>
    <property type="evidence" value="ECO:0007669"/>
    <property type="project" value="UniProtKB-KW"/>
</dbReference>
<dbReference type="InterPro" id="IPR011990">
    <property type="entry name" value="TPR-like_helical_dom_sf"/>
</dbReference>
<keyword evidence="8" id="KW-0597">Phosphoprotein</keyword>
<evidence type="ECO:0000256" key="15">
    <source>
        <dbReference type="ARBA" id="ARBA00023012"/>
    </source>
</evidence>
<dbReference type="Pfam" id="PF02518">
    <property type="entry name" value="HATPase_c"/>
    <property type="match status" value="1"/>
</dbReference>
<keyword evidence="7" id="KW-0963">Cytoplasm</keyword>
<dbReference type="EMBL" id="BMWS01000017">
    <property type="protein sequence ID" value="GGX22973.1"/>
    <property type="molecule type" value="Genomic_DNA"/>
</dbReference>
<feature type="domain" description="Histidine kinase" evidence="20">
    <location>
        <begin position="547"/>
        <end position="634"/>
    </location>
</feature>
<keyword evidence="19" id="KW-0472">Membrane</keyword>
<evidence type="ECO:0000256" key="7">
    <source>
        <dbReference type="ARBA" id="ARBA00022490"/>
    </source>
</evidence>
<dbReference type="GO" id="GO:0005737">
    <property type="term" value="C:cytoplasm"/>
    <property type="evidence" value="ECO:0007669"/>
    <property type="project" value="UniProtKB-SubCell"/>
</dbReference>
<dbReference type="EC" id="2.7.13.3" evidence="4"/>
<dbReference type="GO" id="GO:0005524">
    <property type="term" value="F:ATP binding"/>
    <property type="evidence" value="ECO:0007669"/>
    <property type="project" value="UniProtKB-KW"/>
</dbReference>
<dbReference type="PANTHER" id="PTHR24421:SF10">
    <property type="entry name" value="NITRATE_NITRITE SENSOR PROTEIN NARQ"/>
    <property type="match status" value="1"/>
</dbReference>
<keyword evidence="12" id="KW-0418">Kinase</keyword>
<comment type="function">
    <text evidence="17">Member of the two-component regulatory system NreB/NreC involved in the control of dissimilatory nitrate/nitrite reduction in response to oxygen. NreB functions as a direct oxygen sensor histidine kinase which is autophosphorylated, in the absence of oxygen, probably at the conserved histidine residue, and transfers its phosphate group probably to a conserved aspartate residue of NreC. NreB/NreC activates the expression of the nitrate (narGHJI) and nitrite (nir) reductase operons, as well as the putative nitrate transporter gene narT.</text>
</comment>
<dbReference type="CDD" id="cd16917">
    <property type="entry name" value="HATPase_UhpB-NarQ-NarX-like"/>
    <property type="match status" value="1"/>
</dbReference>
<dbReference type="GO" id="GO:0046983">
    <property type="term" value="F:protein dimerization activity"/>
    <property type="evidence" value="ECO:0007669"/>
    <property type="project" value="InterPro"/>
</dbReference>
<keyword evidence="14" id="KW-0408">Iron</keyword>
<dbReference type="InterPro" id="IPR050482">
    <property type="entry name" value="Sensor_HK_TwoCompSys"/>
</dbReference>
<keyword evidence="16" id="KW-0411">Iron-sulfur</keyword>